<gene>
    <name evidence="5" type="ORF">GTO87_00825</name>
</gene>
<dbReference type="PANTHER" id="PTHR43132:SF2">
    <property type="entry name" value="ARSENICAL RESISTANCE OPERON REPRESSOR ARSR-RELATED"/>
    <property type="match status" value="1"/>
</dbReference>
<reference evidence="5 6" key="1">
    <citation type="submission" date="2020-01" db="EMBL/GenBank/DDBJ databases">
        <title>Complete and circular genome sequences of six lactobacillus isolates from horses.</title>
        <authorList>
            <person name="Hassan H.M."/>
        </authorList>
    </citation>
    <scope>NUCLEOTIDE SEQUENCE [LARGE SCALE GENOMIC DNA]</scope>
    <source>
        <strain evidence="5 6">1A</strain>
    </source>
</reference>
<protein>
    <submittedName>
        <fullName evidence="5">Metalloregulator ArsR/SmtB family transcription factor</fullName>
    </submittedName>
</protein>
<keyword evidence="2" id="KW-0238">DNA-binding</keyword>
<dbReference type="PRINTS" id="PR00778">
    <property type="entry name" value="HTHARSR"/>
</dbReference>
<dbReference type="Proteomes" id="UP000510886">
    <property type="component" value="Chromosome"/>
</dbReference>
<dbReference type="KEGG" id="lsw:GTO87_00825"/>
<feature type="domain" description="HTH arsR-type" evidence="4">
    <location>
        <begin position="9"/>
        <end position="103"/>
    </location>
</feature>
<dbReference type="InterPro" id="IPR036390">
    <property type="entry name" value="WH_DNA-bd_sf"/>
</dbReference>
<dbReference type="GO" id="GO:0003700">
    <property type="term" value="F:DNA-binding transcription factor activity"/>
    <property type="evidence" value="ECO:0007669"/>
    <property type="project" value="InterPro"/>
</dbReference>
<dbReference type="InterPro" id="IPR011991">
    <property type="entry name" value="ArsR-like_HTH"/>
</dbReference>
<dbReference type="InterPro" id="IPR051011">
    <property type="entry name" value="Metal_resp_trans_reg"/>
</dbReference>
<accession>A0A7H9EJ95</accession>
<evidence type="ECO:0000256" key="2">
    <source>
        <dbReference type="ARBA" id="ARBA00023125"/>
    </source>
</evidence>
<dbReference type="CDD" id="cd00090">
    <property type="entry name" value="HTH_ARSR"/>
    <property type="match status" value="1"/>
</dbReference>
<dbReference type="NCBIfam" id="NF033788">
    <property type="entry name" value="HTH_metalloreg"/>
    <property type="match status" value="1"/>
</dbReference>
<sequence length="104" mass="12027">MTKQKLFLPTDAEIERSVAIFKAFGDQTRYKILALLYDHQLSVNEIAAQLEVSQSAVSHQLKVLRQTGLVRGDRQGQKVLYELADRHIIMIFRQVKEHISEDDF</sequence>
<evidence type="ECO:0000259" key="4">
    <source>
        <dbReference type="PROSITE" id="PS50987"/>
    </source>
</evidence>
<dbReference type="Pfam" id="PF01022">
    <property type="entry name" value="HTH_5"/>
    <property type="match status" value="1"/>
</dbReference>
<dbReference type="SMART" id="SM00418">
    <property type="entry name" value="HTH_ARSR"/>
    <property type="match status" value="1"/>
</dbReference>
<dbReference type="InterPro" id="IPR036388">
    <property type="entry name" value="WH-like_DNA-bd_sf"/>
</dbReference>
<keyword evidence="3" id="KW-0804">Transcription</keyword>
<organism evidence="5 6">
    <name type="scientific">Ligilactobacillus saerimneri</name>
    <dbReference type="NCBI Taxonomy" id="228229"/>
    <lineage>
        <taxon>Bacteria</taxon>
        <taxon>Bacillati</taxon>
        <taxon>Bacillota</taxon>
        <taxon>Bacilli</taxon>
        <taxon>Lactobacillales</taxon>
        <taxon>Lactobacillaceae</taxon>
        <taxon>Ligilactobacillus</taxon>
    </lineage>
</organism>
<dbReference type="RefSeq" id="WP_009553906.1">
    <property type="nucleotide sequence ID" value="NZ_CALVCX010000105.1"/>
</dbReference>
<evidence type="ECO:0000256" key="1">
    <source>
        <dbReference type="ARBA" id="ARBA00023015"/>
    </source>
</evidence>
<dbReference type="SUPFAM" id="SSF46785">
    <property type="entry name" value="Winged helix' DNA-binding domain"/>
    <property type="match status" value="1"/>
</dbReference>
<evidence type="ECO:0000313" key="5">
    <source>
        <dbReference type="EMBL" id="QLL77302.1"/>
    </source>
</evidence>
<dbReference type="GO" id="GO:0003677">
    <property type="term" value="F:DNA binding"/>
    <property type="evidence" value="ECO:0007669"/>
    <property type="project" value="UniProtKB-KW"/>
</dbReference>
<name>A0A7H9EJ95_9LACO</name>
<dbReference type="Gene3D" id="1.10.10.10">
    <property type="entry name" value="Winged helix-like DNA-binding domain superfamily/Winged helix DNA-binding domain"/>
    <property type="match status" value="1"/>
</dbReference>
<dbReference type="InterPro" id="IPR001845">
    <property type="entry name" value="HTH_ArsR_DNA-bd_dom"/>
</dbReference>
<dbReference type="PANTHER" id="PTHR43132">
    <property type="entry name" value="ARSENICAL RESISTANCE OPERON REPRESSOR ARSR-RELATED"/>
    <property type="match status" value="1"/>
</dbReference>
<proteinExistence type="predicted"/>
<dbReference type="AlphaFoldDB" id="A0A7H9EJ95"/>
<evidence type="ECO:0000256" key="3">
    <source>
        <dbReference type="ARBA" id="ARBA00023163"/>
    </source>
</evidence>
<dbReference type="PROSITE" id="PS50987">
    <property type="entry name" value="HTH_ARSR_2"/>
    <property type="match status" value="1"/>
</dbReference>
<evidence type="ECO:0000313" key="6">
    <source>
        <dbReference type="Proteomes" id="UP000510886"/>
    </source>
</evidence>
<keyword evidence="1" id="KW-0805">Transcription regulation</keyword>
<dbReference type="EMBL" id="CP047418">
    <property type="protein sequence ID" value="QLL77302.1"/>
    <property type="molecule type" value="Genomic_DNA"/>
</dbReference>